<evidence type="ECO:0000313" key="1">
    <source>
        <dbReference type="EMBL" id="MBB4927249.1"/>
    </source>
</evidence>
<accession>A0A7W7R8F5</accession>
<reference evidence="1 2" key="1">
    <citation type="submission" date="2020-08" db="EMBL/GenBank/DDBJ databases">
        <title>Sequencing the genomes of 1000 actinobacteria strains.</title>
        <authorList>
            <person name="Klenk H.-P."/>
        </authorList>
    </citation>
    <scope>NUCLEOTIDE SEQUENCE [LARGE SCALE GENOMIC DNA]</scope>
    <source>
        <strain evidence="1 2">DSM 41654</strain>
    </source>
</reference>
<name>A0A7W7R8F5_KITKI</name>
<protein>
    <submittedName>
        <fullName evidence="1">Uncharacterized protein</fullName>
    </submittedName>
</protein>
<sequence>MHNKITKHSLGSLKGCLIATRNATTSHRRAGTHHPGTLGATGSADWAIAPGQLPGLAPDCA</sequence>
<dbReference type="Proteomes" id="UP000540506">
    <property type="component" value="Unassembled WGS sequence"/>
</dbReference>
<proteinExistence type="predicted"/>
<evidence type="ECO:0000313" key="2">
    <source>
        <dbReference type="Proteomes" id="UP000540506"/>
    </source>
</evidence>
<keyword evidence="2" id="KW-1185">Reference proteome</keyword>
<dbReference type="AlphaFoldDB" id="A0A7W7R8F5"/>
<comment type="caution">
    <text evidence="1">The sequence shown here is derived from an EMBL/GenBank/DDBJ whole genome shotgun (WGS) entry which is preliminary data.</text>
</comment>
<organism evidence="1 2">
    <name type="scientific">Kitasatospora kifunensis</name>
    <name type="common">Streptomyces kifunensis</name>
    <dbReference type="NCBI Taxonomy" id="58351"/>
    <lineage>
        <taxon>Bacteria</taxon>
        <taxon>Bacillati</taxon>
        <taxon>Actinomycetota</taxon>
        <taxon>Actinomycetes</taxon>
        <taxon>Kitasatosporales</taxon>
        <taxon>Streptomycetaceae</taxon>
        <taxon>Kitasatospora</taxon>
    </lineage>
</organism>
<gene>
    <name evidence="1" type="ORF">FHR34_006242</name>
</gene>
<dbReference type="EMBL" id="JACHJV010000001">
    <property type="protein sequence ID" value="MBB4927249.1"/>
    <property type="molecule type" value="Genomic_DNA"/>
</dbReference>